<evidence type="ECO:0000313" key="3">
    <source>
        <dbReference type="Proteomes" id="UP000715781"/>
    </source>
</evidence>
<name>A0A951Q3K0_9NOST</name>
<dbReference type="Proteomes" id="UP000715781">
    <property type="component" value="Unassembled WGS sequence"/>
</dbReference>
<feature type="transmembrane region" description="Helical" evidence="1">
    <location>
        <begin position="9"/>
        <end position="29"/>
    </location>
</feature>
<keyword evidence="1" id="KW-0812">Transmembrane</keyword>
<keyword evidence="1" id="KW-1133">Transmembrane helix</keyword>
<keyword evidence="1" id="KW-0472">Membrane</keyword>
<reference evidence="2" key="1">
    <citation type="submission" date="2021-05" db="EMBL/GenBank/DDBJ databases">
        <authorList>
            <person name="Pietrasiak N."/>
            <person name="Ward R."/>
            <person name="Stajich J.E."/>
            <person name="Kurbessoian T."/>
        </authorList>
    </citation>
    <scope>NUCLEOTIDE SEQUENCE</scope>
    <source>
        <strain evidence="2">JT2-VF2</strain>
    </source>
</reference>
<reference evidence="2" key="2">
    <citation type="journal article" date="2022" name="Microbiol. Resour. Announc.">
        <title>Metagenome Sequencing to Explore Phylogenomics of Terrestrial Cyanobacteria.</title>
        <authorList>
            <person name="Ward R.D."/>
            <person name="Stajich J.E."/>
            <person name="Johansen J.R."/>
            <person name="Huntemann M."/>
            <person name="Clum A."/>
            <person name="Foster B."/>
            <person name="Foster B."/>
            <person name="Roux S."/>
            <person name="Palaniappan K."/>
            <person name="Varghese N."/>
            <person name="Mukherjee S."/>
            <person name="Reddy T.B.K."/>
            <person name="Daum C."/>
            <person name="Copeland A."/>
            <person name="Chen I.A."/>
            <person name="Ivanova N.N."/>
            <person name="Kyrpides N.C."/>
            <person name="Shapiro N."/>
            <person name="Eloe-Fadrosh E.A."/>
            <person name="Pietrasiak N."/>
        </authorList>
    </citation>
    <scope>NUCLEOTIDE SEQUENCE</scope>
    <source>
        <strain evidence="2">JT2-VF2</strain>
    </source>
</reference>
<sequence>MLRRLPPNLSLIIIGIVLITIAFFSIWSLPSQVESSLSLFFGKLGGADVQTVATYRRISADRYLLQSIYIFSTGIILLTAGLFKNANH</sequence>
<feature type="transmembrane region" description="Helical" evidence="1">
    <location>
        <begin position="63"/>
        <end position="83"/>
    </location>
</feature>
<dbReference type="EMBL" id="JAHHHN010000024">
    <property type="protein sequence ID" value="MBW4564626.1"/>
    <property type="molecule type" value="Genomic_DNA"/>
</dbReference>
<evidence type="ECO:0000313" key="2">
    <source>
        <dbReference type="EMBL" id="MBW4564626.1"/>
    </source>
</evidence>
<accession>A0A951Q3K0</accession>
<evidence type="ECO:0000256" key="1">
    <source>
        <dbReference type="SAM" id="Phobius"/>
    </source>
</evidence>
<dbReference type="AlphaFoldDB" id="A0A951Q3K0"/>
<comment type="caution">
    <text evidence="2">The sequence shown here is derived from an EMBL/GenBank/DDBJ whole genome shotgun (WGS) entry which is preliminary data.</text>
</comment>
<gene>
    <name evidence="2" type="ORF">KME32_26570</name>
</gene>
<organism evidence="2 3">
    <name type="scientific">Mojavia pulchra JT2-VF2</name>
    <dbReference type="NCBI Taxonomy" id="287848"/>
    <lineage>
        <taxon>Bacteria</taxon>
        <taxon>Bacillati</taxon>
        <taxon>Cyanobacteriota</taxon>
        <taxon>Cyanophyceae</taxon>
        <taxon>Nostocales</taxon>
        <taxon>Nostocaceae</taxon>
    </lineage>
</organism>
<proteinExistence type="predicted"/>
<protein>
    <submittedName>
        <fullName evidence="2">Uncharacterized protein</fullName>
    </submittedName>
</protein>